<keyword evidence="4 5" id="KW-0472">Membrane</keyword>
<feature type="transmembrane region" description="Helical" evidence="5">
    <location>
        <begin position="249"/>
        <end position="266"/>
    </location>
</feature>
<feature type="transmembrane region" description="Helical" evidence="5">
    <location>
        <begin position="301"/>
        <end position="321"/>
    </location>
</feature>
<feature type="transmembrane region" description="Helical" evidence="5">
    <location>
        <begin position="225"/>
        <end position="243"/>
    </location>
</feature>
<comment type="subcellular location">
    <subcellularLocation>
        <location evidence="1">Membrane</location>
        <topology evidence="1">Multi-pass membrane protein</topology>
    </subcellularLocation>
</comment>
<feature type="transmembrane region" description="Helical" evidence="5">
    <location>
        <begin position="177"/>
        <end position="195"/>
    </location>
</feature>
<evidence type="ECO:0000256" key="2">
    <source>
        <dbReference type="ARBA" id="ARBA00022692"/>
    </source>
</evidence>
<dbReference type="OrthoDB" id="581879at2"/>
<accession>A0A2A5RZS4</accession>
<comment type="caution">
    <text evidence="7">The sequence shown here is derived from an EMBL/GenBank/DDBJ whole genome shotgun (WGS) entry which is preliminary data.</text>
</comment>
<evidence type="ECO:0000256" key="1">
    <source>
        <dbReference type="ARBA" id="ARBA00004141"/>
    </source>
</evidence>
<organism evidence="7 8">
    <name type="scientific">Pseudolactococcus plantarum</name>
    <dbReference type="NCBI Taxonomy" id="1365"/>
    <lineage>
        <taxon>Bacteria</taxon>
        <taxon>Bacillati</taxon>
        <taxon>Bacillota</taxon>
        <taxon>Bacilli</taxon>
        <taxon>Lactobacillales</taxon>
        <taxon>Streptococcaceae</taxon>
        <taxon>Pseudolactococcus</taxon>
    </lineage>
</organism>
<dbReference type="GO" id="GO:0016020">
    <property type="term" value="C:membrane"/>
    <property type="evidence" value="ECO:0007669"/>
    <property type="project" value="UniProtKB-SubCell"/>
</dbReference>
<keyword evidence="2 5" id="KW-0812">Transmembrane</keyword>
<evidence type="ECO:0000259" key="6">
    <source>
        <dbReference type="Pfam" id="PF13515"/>
    </source>
</evidence>
<name>A0A2A5RZS4_9LACT</name>
<dbReference type="STRING" id="1348632.GCA_001591745_00968"/>
<evidence type="ECO:0000313" key="7">
    <source>
        <dbReference type="EMBL" id="PCS06729.1"/>
    </source>
</evidence>
<feature type="transmembrane region" description="Helical" evidence="5">
    <location>
        <begin position="9"/>
        <end position="27"/>
    </location>
</feature>
<evidence type="ECO:0000256" key="5">
    <source>
        <dbReference type="SAM" id="Phobius"/>
    </source>
</evidence>
<gene>
    <name evidence="7" type="ORF">RU87_GL001582</name>
</gene>
<dbReference type="Proteomes" id="UP000242246">
    <property type="component" value="Unassembled WGS sequence"/>
</dbReference>
<evidence type="ECO:0000313" key="8">
    <source>
        <dbReference type="Proteomes" id="UP000242246"/>
    </source>
</evidence>
<evidence type="ECO:0000256" key="3">
    <source>
        <dbReference type="ARBA" id="ARBA00022989"/>
    </source>
</evidence>
<keyword evidence="8" id="KW-1185">Reference proteome</keyword>
<dbReference type="EMBL" id="JXJX01000007">
    <property type="protein sequence ID" value="PCS06729.1"/>
    <property type="molecule type" value="Genomic_DNA"/>
</dbReference>
<proteinExistence type="predicted"/>
<feature type="domain" description="Integral membrane bound transporter" evidence="6">
    <location>
        <begin position="188"/>
        <end position="313"/>
    </location>
</feature>
<dbReference type="AlphaFoldDB" id="A0A2A5RZS4"/>
<feature type="transmembrane region" description="Helical" evidence="5">
    <location>
        <begin position="57"/>
        <end position="76"/>
    </location>
</feature>
<sequence>MMHQFTNRNYIHTIYGVLTMVVAFLIAIIFRNYWVGVMGSFGSLLFMYYVPANKDKTMTQLFLVSSISCISFPISACLSKTQWLTFIWIALLTYIVQYLMSVNGYIGPGLFFVLMINGMIASLSHLPLLNALFLSLYAVLGVVIAVVFAMIENRQFERYQINLRDIIYKTQDIQPSIRALMTSVFAFLAYFIGYHLKLNNYYWILVSALTILQSENVTVARKRQLSYIGAGLIGTLIAFVIYSLVNDPIVLIGLSFVFIALIGLYMPKSYLVGNFFTTPIALILFKIVRPEMGNTLIKTRILAIFVGTIIGLIGVLYYDYIMNKNWPIANKLEER</sequence>
<feature type="transmembrane region" description="Helical" evidence="5">
    <location>
        <begin position="271"/>
        <end position="289"/>
    </location>
</feature>
<dbReference type="Pfam" id="PF13515">
    <property type="entry name" value="FUSC_2"/>
    <property type="match status" value="1"/>
</dbReference>
<feature type="transmembrane region" description="Helical" evidence="5">
    <location>
        <begin position="82"/>
        <end position="99"/>
    </location>
</feature>
<feature type="transmembrane region" description="Helical" evidence="5">
    <location>
        <begin position="132"/>
        <end position="151"/>
    </location>
</feature>
<dbReference type="InterPro" id="IPR049453">
    <property type="entry name" value="Memb_transporter_dom"/>
</dbReference>
<protein>
    <recommendedName>
        <fullName evidence="6">Integral membrane bound transporter domain-containing protein</fullName>
    </recommendedName>
</protein>
<reference evidence="7 8" key="1">
    <citation type="submission" date="2014-12" db="EMBL/GenBank/DDBJ databases">
        <title>Draft genome sequences of 10 type strains of Lactococcus.</title>
        <authorList>
            <person name="Sun Z."/>
            <person name="Zhong Z."/>
            <person name="Liu W."/>
            <person name="Zhang W."/>
            <person name="Zhang H."/>
        </authorList>
    </citation>
    <scope>NUCLEOTIDE SEQUENCE [LARGE SCALE GENOMIC DNA]</scope>
    <source>
        <strain evidence="7 8">DSM 20686</strain>
    </source>
</reference>
<evidence type="ECO:0000256" key="4">
    <source>
        <dbReference type="ARBA" id="ARBA00023136"/>
    </source>
</evidence>
<keyword evidence="3 5" id="KW-1133">Transmembrane helix</keyword>